<proteinExistence type="predicted"/>
<accession>A0A3N5DLF1</accession>
<dbReference type="Proteomes" id="UP000275232">
    <property type="component" value="Unassembled WGS sequence"/>
</dbReference>
<name>A0A3N5DLF1_9SPHN</name>
<sequence>MTEHQSATSSGSPILPRLLCRLGQHRPRGRRADWDGEQFVSRCEFCDRAIRRVRKKRWARMRK</sequence>
<comment type="caution">
    <text evidence="1">The sequence shown here is derived from an EMBL/GenBank/DDBJ whole genome shotgun (WGS) entry which is preliminary data.</text>
</comment>
<evidence type="ECO:0000313" key="1">
    <source>
        <dbReference type="EMBL" id="RPF71615.1"/>
    </source>
</evidence>
<organism evidence="1 2">
    <name type="scientific">Aurantiacibacter spongiae</name>
    <dbReference type="NCBI Taxonomy" id="2488860"/>
    <lineage>
        <taxon>Bacteria</taxon>
        <taxon>Pseudomonadati</taxon>
        <taxon>Pseudomonadota</taxon>
        <taxon>Alphaproteobacteria</taxon>
        <taxon>Sphingomonadales</taxon>
        <taxon>Erythrobacteraceae</taxon>
        <taxon>Aurantiacibacter</taxon>
    </lineage>
</organism>
<dbReference type="EMBL" id="RPFZ01000001">
    <property type="protein sequence ID" value="RPF71615.1"/>
    <property type="molecule type" value="Genomic_DNA"/>
</dbReference>
<protein>
    <submittedName>
        <fullName evidence="1">Uncharacterized protein</fullName>
    </submittedName>
</protein>
<dbReference type="OrthoDB" id="7392180at2"/>
<reference evidence="1 2" key="1">
    <citation type="submission" date="2018-11" db="EMBL/GenBank/DDBJ databases">
        <title>Erythrobacter spongiae sp. nov., isolated from a marine sponge.</title>
        <authorList>
            <person name="Zhuang L."/>
            <person name="Luo L."/>
        </authorList>
    </citation>
    <scope>NUCLEOTIDE SEQUENCE [LARGE SCALE GENOMIC DNA]</scope>
    <source>
        <strain evidence="1 2">HN-E23</strain>
    </source>
</reference>
<evidence type="ECO:0000313" key="2">
    <source>
        <dbReference type="Proteomes" id="UP000275232"/>
    </source>
</evidence>
<dbReference type="RefSeq" id="WP_123880244.1">
    <property type="nucleotide sequence ID" value="NZ_RPFZ01000001.1"/>
</dbReference>
<dbReference type="AlphaFoldDB" id="A0A3N5DLF1"/>
<gene>
    <name evidence="1" type="ORF">EG799_08265</name>
</gene>
<keyword evidence="2" id="KW-1185">Reference proteome</keyword>